<dbReference type="EMBL" id="CP023344">
    <property type="protein sequence ID" value="ATC64439.1"/>
    <property type="molecule type" value="Genomic_DNA"/>
</dbReference>
<evidence type="ECO:0000313" key="1">
    <source>
        <dbReference type="EMBL" id="ATC64439.1"/>
    </source>
</evidence>
<proteinExistence type="predicted"/>
<reference evidence="1 2" key="1">
    <citation type="submission" date="2017-09" db="EMBL/GenBank/DDBJ databases">
        <title>Complete genome sequence of Verrucomicrobial strain HZ-65, isolated from freshwater.</title>
        <authorList>
            <person name="Choi A."/>
        </authorList>
    </citation>
    <scope>NUCLEOTIDE SEQUENCE [LARGE SCALE GENOMIC DNA]</scope>
    <source>
        <strain evidence="1 2">HZ-65</strain>
    </source>
</reference>
<gene>
    <name evidence="1" type="ORF">CMV30_11005</name>
</gene>
<protein>
    <submittedName>
        <fullName evidence="1">Uncharacterized protein</fullName>
    </submittedName>
</protein>
<name>A0A290Q716_9BACT</name>
<dbReference type="Proteomes" id="UP000217265">
    <property type="component" value="Chromosome"/>
</dbReference>
<dbReference type="AlphaFoldDB" id="A0A290Q716"/>
<dbReference type="KEGG" id="vbh:CMV30_11005"/>
<accession>A0A290Q716</accession>
<evidence type="ECO:0000313" key="2">
    <source>
        <dbReference type="Proteomes" id="UP000217265"/>
    </source>
</evidence>
<sequence length="81" mass="8950">MKIAGPFSMQTASDIQRDGLGAELLCDQEVIAEVFRSDAERTLIITTFGNDIPLVVIEEFISYARERLEKFEDGSSLPSAP</sequence>
<keyword evidence="2" id="KW-1185">Reference proteome</keyword>
<dbReference type="OrthoDB" id="6915852at2"/>
<dbReference type="RefSeq" id="WP_096056071.1">
    <property type="nucleotide sequence ID" value="NZ_CP023344.1"/>
</dbReference>
<organism evidence="1 2">
    <name type="scientific">Nibricoccus aquaticus</name>
    <dbReference type="NCBI Taxonomy" id="2576891"/>
    <lineage>
        <taxon>Bacteria</taxon>
        <taxon>Pseudomonadati</taxon>
        <taxon>Verrucomicrobiota</taxon>
        <taxon>Opitutia</taxon>
        <taxon>Opitutales</taxon>
        <taxon>Opitutaceae</taxon>
        <taxon>Nibricoccus</taxon>
    </lineage>
</organism>